<evidence type="ECO:0000256" key="1">
    <source>
        <dbReference type="SAM" id="MobiDB-lite"/>
    </source>
</evidence>
<dbReference type="Proteomes" id="UP000007800">
    <property type="component" value="Unassembled WGS sequence"/>
</dbReference>
<feature type="region of interest" description="Disordered" evidence="1">
    <location>
        <begin position="77"/>
        <end position="116"/>
    </location>
</feature>
<sequence length="741" mass="83691">MAVDPPATGEQQEPTRRTAYGRERLPFTPRTYKMIKRDCEVGFVEASREIDRLKKGTFPDFETGEMVAGELQATKSMPNLRPSSRATTAQSLISSTTRRTPKHLQRRQNSGELDEGRKVRVMGRTISETGINRIGNPRVRVLAKIEMNRRHKTLRKATLMSVPWRSTGLVDVNTLQRECVRLNASGSSSTKEIMEEWKHRVSQGMSRTPIRRRLDAALARLSGSSPSPGDPPPANSGDSTSPQSEGRRLGKSVTVGSLLSPEVDFISENRSTAQLHASSPDHKLRQVRWMVEKRENRMRSALLSRQGSLGACSRVDDLKGHRRLRRCKSAEAYGGSTSAAGHLDARTRKPDDQLKSRQKQWLEFLSAASGALKMRNYALSKHVSTDVKLRVRFLRPLWRMRRRAHAAEVVRNFLVTTSHAGKLSLAVKRLLWNIRRFQRLWRQFHEDKQMTLLTQWIPAFIEAERQYLTELYQNNSMKLKTGLKLGRMRLPMGRIARWEANGERLSAIDVSFRDSNLLQSQSLRHSTSRPSVKKMSIRIKSLGISRRSFFGPQDEEMMAGVALAQLKARVKAATLHPALRFGLLSAEYSRRMRNKAISARKLVLSMREALTRLRNWIEFARIFRLDAQSASLLLVPSHNLTTGMHGDGNKSLEFTAETMMEFVRTNHELYGSACVTASDPDKAKRDCHKSTVTLAVPGNGATRKDVPNRVSSRNSTRRSSDEHKKLPPQGSVTNLKVLLAA</sequence>
<keyword evidence="3" id="KW-1185">Reference proteome</keyword>
<dbReference type="GeneID" id="9044473"/>
<proteinExistence type="predicted"/>
<dbReference type="InParanoid" id="C5LH67"/>
<organism evidence="3">
    <name type="scientific">Perkinsus marinus (strain ATCC 50983 / TXsc)</name>
    <dbReference type="NCBI Taxonomy" id="423536"/>
    <lineage>
        <taxon>Eukaryota</taxon>
        <taxon>Sar</taxon>
        <taxon>Alveolata</taxon>
        <taxon>Perkinsozoa</taxon>
        <taxon>Perkinsea</taxon>
        <taxon>Perkinsida</taxon>
        <taxon>Perkinsidae</taxon>
        <taxon>Perkinsus</taxon>
    </lineage>
</organism>
<feature type="region of interest" description="Disordered" evidence="1">
    <location>
        <begin position="221"/>
        <end position="249"/>
    </location>
</feature>
<feature type="region of interest" description="Disordered" evidence="1">
    <location>
        <begin position="1"/>
        <end position="24"/>
    </location>
</feature>
<feature type="compositionally biased region" description="Basic and acidic residues" evidence="1">
    <location>
        <begin position="13"/>
        <end position="24"/>
    </location>
</feature>
<evidence type="ECO:0000313" key="2">
    <source>
        <dbReference type="EMBL" id="EER03876.1"/>
    </source>
</evidence>
<feature type="region of interest" description="Disordered" evidence="1">
    <location>
        <begin position="695"/>
        <end position="733"/>
    </location>
</feature>
<dbReference type="OrthoDB" id="442167at2759"/>
<accession>C5LH67</accession>
<dbReference type="RefSeq" id="XP_002772060.1">
    <property type="nucleotide sequence ID" value="XM_002772014.1"/>
</dbReference>
<evidence type="ECO:0000313" key="3">
    <source>
        <dbReference type="Proteomes" id="UP000007800"/>
    </source>
</evidence>
<feature type="compositionally biased region" description="Polar residues" evidence="1">
    <location>
        <begin position="77"/>
        <end position="98"/>
    </location>
</feature>
<name>C5LH67_PERM5</name>
<reference evidence="2 3" key="1">
    <citation type="submission" date="2008-07" db="EMBL/GenBank/DDBJ databases">
        <authorList>
            <person name="El-Sayed N."/>
            <person name="Caler E."/>
            <person name="Inman J."/>
            <person name="Amedeo P."/>
            <person name="Hass B."/>
            <person name="Wortman J."/>
        </authorList>
    </citation>
    <scope>NUCLEOTIDE SEQUENCE [LARGE SCALE GENOMIC DNA]</scope>
    <source>
        <strain evidence="3">ATCC 50983 / TXsc</strain>
    </source>
</reference>
<protein>
    <submittedName>
        <fullName evidence="2">Uncharacterized protein</fullName>
    </submittedName>
</protein>
<gene>
    <name evidence="2" type="ORF">Pmar_PMAR017291</name>
</gene>
<dbReference type="EMBL" id="GG682011">
    <property type="protein sequence ID" value="EER03876.1"/>
    <property type="molecule type" value="Genomic_DNA"/>
</dbReference>
<dbReference type="AlphaFoldDB" id="C5LH67"/>